<dbReference type="EMBL" id="GU568025">
    <property type="protein sequence ID" value="ADI23865.1"/>
    <property type="molecule type" value="Genomic_DNA"/>
</dbReference>
<evidence type="ECO:0000313" key="1">
    <source>
        <dbReference type="EMBL" id="ADI23865.1"/>
    </source>
</evidence>
<sequence length="106" mass="11976">MTVPEWVSVDHRSAGTRHLISDAERARSEQPVVNRSEQMALDTKEILHGSVYREKSLRVGGGLESAHLSFALPRGLMRHLRAIVGVLFRAVDHRRHHGPERRRVAA</sequence>
<dbReference type="AlphaFoldDB" id="E7C8U1"/>
<reference evidence="1" key="1">
    <citation type="submission" date="2010-01" db="EMBL/GenBank/DDBJ databases">
        <title>Genome fragments of uncultured bacteria from the North Pacific subtropical Gyre.</title>
        <authorList>
            <person name="Pham V.D."/>
            <person name="Delong E.F."/>
        </authorList>
    </citation>
    <scope>NUCLEOTIDE SEQUENCE</scope>
</reference>
<accession>E7C8U1</accession>
<name>E7C8U1_9GAMM</name>
<proteinExistence type="predicted"/>
<organism evidence="1">
    <name type="scientific">uncultured gamma proteobacterium HF4000_48E10</name>
    <dbReference type="NCBI Taxonomy" id="723583"/>
    <lineage>
        <taxon>Bacteria</taxon>
        <taxon>Pseudomonadati</taxon>
        <taxon>Pseudomonadota</taxon>
        <taxon>Gammaproteobacteria</taxon>
        <taxon>environmental samples</taxon>
    </lineage>
</organism>
<protein>
    <submittedName>
        <fullName evidence="1">Uncharacterized protein</fullName>
    </submittedName>
</protein>